<dbReference type="GO" id="GO:0071770">
    <property type="term" value="P:DIM/DIP cell wall layer assembly"/>
    <property type="evidence" value="ECO:0007669"/>
    <property type="project" value="TreeGrafter"/>
</dbReference>
<proteinExistence type="predicted"/>
<dbReference type="Gene3D" id="3.40.50.150">
    <property type="entry name" value="Vaccinia Virus protein VP39"/>
    <property type="match status" value="1"/>
</dbReference>
<dbReference type="GO" id="GO:0005886">
    <property type="term" value="C:plasma membrane"/>
    <property type="evidence" value="ECO:0007669"/>
    <property type="project" value="TreeGrafter"/>
</dbReference>
<protein>
    <submittedName>
        <fullName evidence="3">Methyltransferase FkbM domain-containing protein</fullName>
    </submittedName>
</protein>
<dbReference type="GO" id="GO:0008168">
    <property type="term" value="F:methyltransferase activity"/>
    <property type="evidence" value="ECO:0007669"/>
    <property type="project" value="UniProtKB-KW"/>
</dbReference>
<gene>
    <name evidence="3" type="ORF">BECKDK2373B_GA0170837_107424</name>
</gene>
<dbReference type="InterPro" id="IPR029063">
    <property type="entry name" value="SAM-dependent_MTases_sf"/>
</dbReference>
<dbReference type="GO" id="GO:0032259">
    <property type="term" value="P:methylation"/>
    <property type="evidence" value="ECO:0007669"/>
    <property type="project" value="UniProtKB-KW"/>
</dbReference>
<organism evidence="3">
    <name type="scientific">Candidatus Kentrum sp. DK</name>
    <dbReference type="NCBI Taxonomy" id="2126562"/>
    <lineage>
        <taxon>Bacteria</taxon>
        <taxon>Pseudomonadati</taxon>
        <taxon>Pseudomonadota</taxon>
        <taxon>Gammaproteobacteria</taxon>
        <taxon>Candidatus Kentrum</taxon>
    </lineage>
</organism>
<dbReference type="AlphaFoldDB" id="A0A450SX66"/>
<evidence type="ECO:0000313" key="3">
    <source>
        <dbReference type="EMBL" id="VFJ58523.1"/>
    </source>
</evidence>
<dbReference type="PANTHER" id="PTHR40048:SF1">
    <property type="entry name" value="RHAMNOSYL O-METHYLTRANSFERASE"/>
    <property type="match status" value="1"/>
</dbReference>
<name>A0A450SX66_9GAMM</name>
<dbReference type="PANTHER" id="PTHR40048">
    <property type="entry name" value="RHAMNOSYL O-METHYLTRANSFERASE"/>
    <property type="match status" value="1"/>
</dbReference>
<evidence type="ECO:0000256" key="2">
    <source>
        <dbReference type="ARBA" id="ARBA00022679"/>
    </source>
</evidence>
<sequence>MKTFPDLLENAICFEKPRRLTDVSSWHGHIPFAFSLVRMLRPTVFVELGIRKGDAYCAFCQAVEMLGLNCACHAIDPWEEDVQAGFYGKEVFEEFRAYHDPLYGDFSTLLPMRFDEALERFPEGSIDLLHIDGFHTYDAAKHDFLSWLPKMSHRGVVLLHDTHAYYHEFEVWKLWKELREIYPSFEFTHSQGLGILGVGKDLPDDVGTLLNLEEERANHVRRFFSAISEDWSHRNFSTPLTDRSRILDLIQKLHPIAMDMELIRLGAKHDGGYLVPNDLEGIEACFSPGVGEASTFEKDCANLGMQVFLADRSVEHPAESHDRFNFTQKYVGALTSDEYMTMDDWVASTLPESQSDLLLQIDTEGYEYETFLNISEKLMQRLRIIVAEFHGLDRLWSLPFFTLASRAFEKILRTHACVHIHPNNHAGFSRESDIDIPQVMEFTFLRRDRIRNIEKLSFVDVFPHPLDSDNAPDPTSLHLPDCWYRRKD</sequence>
<accession>A0A450SX66</accession>
<evidence type="ECO:0000256" key="1">
    <source>
        <dbReference type="ARBA" id="ARBA00022603"/>
    </source>
</evidence>
<keyword evidence="2 3" id="KW-0808">Transferase</keyword>
<dbReference type="Pfam" id="PF13578">
    <property type="entry name" value="Methyltransf_24"/>
    <property type="match status" value="1"/>
</dbReference>
<keyword evidence="1 3" id="KW-0489">Methyltransferase</keyword>
<dbReference type="SUPFAM" id="SSF53335">
    <property type="entry name" value="S-adenosyl-L-methionine-dependent methyltransferases"/>
    <property type="match status" value="1"/>
</dbReference>
<reference evidence="3" key="1">
    <citation type="submission" date="2019-02" db="EMBL/GenBank/DDBJ databases">
        <authorList>
            <person name="Gruber-Vodicka R. H."/>
            <person name="Seah K. B. B."/>
        </authorList>
    </citation>
    <scope>NUCLEOTIDE SEQUENCE</scope>
    <source>
        <strain evidence="3">BECK_DK47</strain>
    </source>
</reference>
<dbReference type="EMBL" id="CAADEX010000074">
    <property type="protein sequence ID" value="VFJ58523.1"/>
    <property type="molecule type" value="Genomic_DNA"/>
</dbReference>